<dbReference type="STRING" id="1121322.SAMN02745136_01685"/>
<dbReference type="EMBL" id="FRAC01000009">
    <property type="protein sequence ID" value="SHK10005.1"/>
    <property type="molecule type" value="Genomic_DNA"/>
</dbReference>
<name>A0A1M6PPX5_9FIRM</name>
<keyword evidence="2" id="KW-1185">Reference proteome</keyword>
<dbReference type="AlphaFoldDB" id="A0A1M6PPX5"/>
<evidence type="ECO:0000313" key="2">
    <source>
        <dbReference type="Proteomes" id="UP000184386"/>
    </source>
</evidence>
<dbReference type="RefSeq" id="WP_073274778.1">
    <property type="nucleotide sequence ID" value="NZ_FRAC01000009.1"/>
</dbReference>
<dbReference type="Proteomes" id="UP000184386">
    <property type="component" value="Unassembled WGS sequence"/>
</dbReference>
<organism evidence="1 2">
    <name type="scientific">Anaerocolumna jejuensis DSM 15929</name>
    <dbReference type="NCBI Taxonomy" id="1121322"/>
    <lineage>
        <taxon>Bacteria</taxon>
        <taxon>Bacillati</taxon>
        <taxon>Bacillota</taxon>
        <taxon>Clostridia</taxon>
        <taxon>Lachnospirales</taxon>
        <taxon>Lachnospiraceae</taxon>
        <taxon>Anaerocolumna</taxon>
    </lineage>
</organism>
<gene>
    <name evidence="1" type="ORF">SAMN02745136_01685</name>
</gene>
<proteinExistence type="predicted"/>
<dbReference type="OrthoDB" id="2088330at2"/>
<protein>
    <submittedName>
        <fullName evidence="1">Uncharacterized protein</fullName>
    </submittedName>
</protein>
<sequence>MGYKIVLEGRADSFMEELERDFKKAGHEVIEESEEVDIFVYCIHPPACEAMDYNALLKAYDETALELLRKVSEYLPLLEKGRKKRLCFVTSLDSSINNTRTGGHWERIVSASCNMAVKTLFNRLNPLGFTFRLFAVEDYSELSEASYAAGYMLQDRSMEEESHQHSDEKRIVIRDKYEREYPW</sequence>
<reference evidence="1 2" key="1">
    <citation type="submission" date="2016-11" db="EMBL/GenBank/DDBJ databases">
        <authorList>
            <person name="Jaros S."/>
            <person name="Januszkiewicz K."/>
            <person name="Wedrychowicz H."/>
        </authorList>
    </citation>
    <scope>NUCLEOTIDE SEQUENCE [LARGE SCALE GENOMIC DNA]</scope>
    <source>
        <strain evidence="1 2">DSM 15929</strain>
    </source>
</reference>
<evidence type="ECO:0000313" key="1">
    <source>
        <dbReference type="EMBL" id="SHK10005.1"/>
    </source>
</evidence>
<accession>A0A1M6PPX5</accession>